<dbReference type="Gene3D" id="2.160.10.10">
    <property type="entry name" value="Hexapeptide repeat proteins"/>
    <property type="match status" value="1"/>
</dbReference>
<evidence type="ECO:0000313" key="1">
    <source>
        <dbReference type="EMBL" id="KAG9255494.1"/>
    </source>
</evidence>
<name>A0A9P8CQ26_9HYPO</name>
<comment type="caution">
    <text evidence="1">The sequence shown here is derived from an EMBL/GenBank/DDBJ whole genome shotgun (WGS) entry which is preliminary data.</text>
</comment>
<sequence>MPTNELDHDLIGYVQGVNNPNTPWCDEYEKMISGILLAQKYNSYFPHDATPEQLFEARRDMLSEMFGKTGQDCFMEPPLQIDYGINIFIGDRFYSTFGYVETIVRGAKTLIEVATCANLP</sequence>
<dbReference type="EMBL" id="MU251250">
    <property type="protein sequence ID" value="KAG9255494.1"/>
    <property type="molecule type" value="Genomic_DNA"/>
</dbReference>
<gene>
    <name evidence="1" type="ORF">F5Z01DRAFT_635125</name>
</gene>
<proteinExistence type="predicted"/>
<protein>
    <submittedName>
        <fullName evidence="1">Sugar O-acetyltransferase</fullName>
    </submittedName>
</protein>
<accession>A0A9P8CQ26</accession>
<dbReference type="RefSeq" id="XP_046119418.1">
    <property type="nucleotide sequence ID" value="XM_046262126.1"/>
</dbReference>
<dbReference type="GeneID" id="70293029"/>
<reference evidence="1" key="1">
    <citation type="journal article" date="2021" name="IMA Fungus">
        <title>Genomic characterization of three marine fungi, including Emericellopsis atlantica sp. nov. with signatures of a generalist lifestyle and marine biomass degradation.</title>
        <authorList>
            <person name="Hagestad O.C."/>
            <person name="Hou L."/>
            <person name="Andersen J.H."/>
            <person name="Hansen E.H."/>
            <person name="Altermark B."/>
            <person name="Li C."/>
            <person name="Kuhnert E."/>
            <person name="Cox R.J."/>
            <person name="Crous P.W."/>
            <person name="Spatafora J.W."/>
            <person name="Lail K."/>
            <person name="Amirebrahimi M."/>
            <person name="Lipzen A."/>
            <person name="Pangilinan J."/>
            <person name="Andreopoulos W."/>
            <person name="Hayes R.D."/>
            <person name="Ng V."/>
            <person name="Grigoriev I.V."/>
            <person name="Jackson S.A."/>
            <person name="Sutton T.D.S."/>
            <person name="Dobson A.D.W."/>
            <person name="Rama T."/>
        </authorList>
    </citation>
    <scope>NUCLEOTIDE SEQUENCE</scope>
    <source>
        <strain evidence="1">TS7</strain>
    </source>
</reference>
<evidence type="ECO:0000313" key="2">
    <source>
        <dbReference type="Proteomes" id="UP000887229"/>
    </source>
</evidence>
<dbReference type="OrthoDB" id="25818at2759"/>
<organism evidence="1 2">
    <name type="scientific">Emericellopsis atlantica</name>
    <dbReference type="NCBI Taxonomy" id="2614577"/>
    <lineage>
        <taxon>Eukaryota</taxon>
        <taxon>Fungi</taxon>
        <taxon>Dikarya</taxon>
        <taxon>Ascomycota</taxon>
        <taxon>Pezizomycotina</taxon>
        <taxon>Sordariomycetes</taxon>
        <taxon>Hypocreomycetidae</taxon>
        <taxon>Hypocreales</taxon>
        <taxon>Bionectriaceae</taxon>
        <taxon>Emericellopsis</taxon>
    </lineage>
</organism>
<dbReference type="Proteomes" id="UP000887229">
    <property type="component" value="Unassembled WGS sequence"/>
</dbReference>
<dbReference type="AlphaFoldDB" id="A0A9P8CQ26"/>
<keyword evidence="2" id="KW-1185">Reference proteome</keyword>